<feature type="compositionally biased region" description="Basic and acidic residues" evidence="1">
    <location>
        <begin position="52"/>
        <end position="64"/>
    </location>
</feature>
<evidence type="ECO:0000256" key="1">
    <source>
        <dbReference type="SAM" id="MobiDB-lite"/>
    </source>
</evidence>
<name>A0A1I7ZS87_9BILA</name>
<evidence type="ECO:0000313" key="2">
    <source>
        <dbReference type="Proteomes" id="UP000095287"/>
    </source>
</evidence>
<dbReference type="AlphaFoldDB" id="A0A1I7ZS87"/>
<reference evidence="3" key="1">
    <citation type="submission" date="2016-11" db="UniProtKB">
        <authorList>
            <consortium name="WormBaseParasite"/>
        </authorList>
    </citation>
    <scope>IDENTIFICATION</scope>
</reference>
<feature type="region of interest" description="Disordered" evidence="1">
    <location>
        <begin position="40"/>
        <end position="68"/>
    </location>
</feature>
<keyword evidence="2" id="KW-1185">Reference proteome</keyword>
<sequence length="96" mass="10629">MEKSALLTDHERLRVVRTAKRSLSLGCLPKSRVKRCVESKEEIGSGLGTSSEEAKKEHTPETKRPSTIPVFIINSIASSDGQLQILKTSKSRHKSK</sequence>
<dbReference type="WBParaSite" id="L893_g29096.t1">
    <property type="protein sequence ID" value="L893_g29096.t1"/>
    <property type="gene ID" value="L893_g29096"/>
</dbReference>
<accession>A0A1I7ZS87</accession>
<proteinExistence type="predicted"/>
<evidence type="ECO:0000313" key="3">
    <source>
        <dbReference type="WBParaSite" id="L893_g29096.t1"/>
    </source>
</evidence>
<protein>
    <submittedName>
        <fullName evidence="3">Cyclin-dependent kinase inhibitor</fullName>
    </submittedName>
</protein>
<organism evidence="2 3">
    <name type="scientific">Steinernema glaseri</name>
    <dbReference type="NCBI Taxonomy" id="37863"/>
    <lineage>
        <taxon>Eukaryota</taxon>
        <taxon>Metazoa</taxon>
        <taxon>Ecdysozoa</taxon>
        <taxon>Nematoda</taxon>
        <taxon>Chromadorea</taxon>
        <taxon>Rhabditida</taxon>
        <taxon>Tylenchina</taxon>
        <taxon>Panagrolaimomorpha</taxon>
        <taxon>Strongyloidoidea</taxon>
        <taxon>Steinernematidae</taxon>
        <taxon>Steinernema</taxon>
    </lineage>
</organism>
<dbReference type="Proteomes" id="UP000095287">
    <property type="component" value="Unplaced"/>
</dbReference>